<feature type="chain" id="PRO_5047345129" evidence="1">
    <location>
        <begin position="19"/>
        <end position="926"/>
    </location>
</feature>
<evidence type="ECO:0000256" key="1">
    <source>
        <dbReference type="SAM" id="SignalP"/>
    </source>
</evidence>
<name>A0ABW5WPL8_9FLAO</name>
<keyword evidence="4" id="KW-1185">Reference proteome</keyword>
<evidence type="ECO:0000313" key="4">
    <source>
        <dbReference type="Proteomes" id="UP001597533"/>
    </source>
</evidence>
<dbReference type="RefSeq" id="WP_183490246.1">
    <property type="nucleotide sequence ID" value="NZ_JBHUOV010000008.1"/>
</dbReference>
<dbReference type="EMBL" id="JBHUOV010000008">
    <property type="protein sequence ID" value="MFD2824379.1"/>
    <property type="molecule type" value="Genomic_DNA"/>
</dbReference>
<dbReference type="InterPro" id="IPR008969">
    <property type="entry name" value="CarboxyPept-like_regulatory"/>
</dbReference>
<sequence>MKKLFFCVALLCVTFSFSQSKDFKIFGSIIAEEDQSPLESATIYLERVKDSALITYTISDKDGGFSLEGKTSDKTANLFVSYVGYQTYYKKIDLSALEINLNNLPLTVSTNSLDEVTIKSQAPITIKKDTLEFNVKSFKTKKDATVEDLLKLLPGVEVEEDGSIKVNGKPVNKILVNGKPFFGNDPTIATKNLTKDIIEKIQVVDTKTKSEAYTGEEGDKDNKTINLTIKEENNKGVFGRVSAGAGTQKVYEFAGMLNRFDNDQRVSVLVGGNNINSPGFSFGEIRKMFGGGYSMSMSSNGSFSIDGRSFGGGEGITISKNAGLNYADVLSEKVDVSADYFYSGSRSDNETITERENILSDGSYFTNSNSNSQNDSDSHSANVAFDIEIDSTLLINIEPSFRYFKSETRFNRNEASLDEFNTLTNESTTTSFVESVGNNFSNKIELTKKMGSNGAYIKFEINNEFNTTLTDDFLNSETNIYGDTPEDIIRDQFTDGENKLDRFSTEVTYRLPIIAKNLFLNLDYEFKSDKRTDVKSTFDRNDVTDAYDIFNTDLSTDFEYIDEESTPGISLNIRKEKFSGRIGANYVFRTLENKDFLRPALNIERNFKALEMSSYINYRFSPKSSFYMNYRLSNDSPQLSQLQPFLNVSNPLNTIVGNPNLEPTTRHNVYAGYNAFDFQKGTGFYFNFNASFNKNQIVSKTTVNEDFVRETTYANVNGGRRIGGGFNYSKKNKIDSLRTFKYSFGAYGNYNKNINFNNDVKYASHVTSISPRVTLTLTWKDVMEIKPRYSISITKNKYDIDAFENRDFLYHSLDIETATFLPKKLEWRNNIKYNYNPNVADGFQKSAWFWNSTLAYSVLKDQGSITLKAYDLLGQNTNASRTATEDYIQDSQSKVLEQYFMVGFSWKFNSLGKKGETGGNDVFYFD</sequence>
<feature type="signal peptide" evidence="1">
    <location>
        <begin position="1"/>
        <end position="18"/>
    </location>
</feature>
<dbReference type="SUPFAM" id="SSF49464">
    <property type="entry name" value="Carboxypeptidase regulatory domain-like"/>
    <property type="match status" value="1"/>
</dbReference>
<feature type="domain" description="Outer membrane protein beta-barrel" evidence="2">
    <location>
        <begin position="449"/>
        <end position="906"/>
    </location>
</feature>
<dbReference type="Pfam" id="PF14905">
    <property type="entry name" value="OMP_b-brl_3"/>
    <property type="match status" value="1"/>
</dbReference>
<dbReference type="Pfam" id="PF13715">
    <property type="entry name" value="CarbopepD_reg_2"/>
    <property type="match status" value="1"/>
</dbReference>
<gene>
    <name evidence="3" type="ORF">ACFS5M_11925</name>
</gene>
<organism evidence="3 4">
    <name type="scientific">Lacinutrix iliipiscaria</name>
    <dbReference type="NCBI Taxonomy" id="1230532"/>
    <lineage>
        <taxon>Bacteria</taxon>
        <taxon>Pseudomonadati</taxon>
        <taxon>Bacteroidota</taxon>
        <taxon>Flavobacteriia</taxon>
        <taxon>Flavobacteriales</taxon>
        <taxon>Flavobacteriaceae</taxon>
        <taxon>Lacinutrix</taxon>
    </lineage>
</organism>
<evidence type="ECO:0000313" key="3">
    <source>
        <dbReference type="EMBL" id="MFD2824379.1"/>
    </source>
</evidence>
<dbReference type="Proteomes" id="UP001597533">
    <property type="component" value="Unassembled WGS sequence"/>
</dbReference>
<accession>A0ABW5WPL8</accession>
<dbReference type="InterPro" id="IPR041700">
    <property type="entry name" value="OMP_b-brl_3"/>
</dbReference>
<dbReference type="SUPFAM" id="SSF56935">
    <property type="entry name" value="Porins"/>
    <property type="match status" value="1"/>
</dbReference>
<comment type="caution">
    <text evidence="3">The sequence shown here is derived from an EMBL/GenBank/DDBJ whole genome shotgun (WGS) entry which is preliminary data.</text>
</comment>
<keyword evidence="1" id="KW-0732">Signal</keyword>
<proteinExistence type="predicted"/>
<protein>
    <submittedName>
        <fullName evidence="3">Outer membrane beta-barrel protein</fullName>
    </submittedName>
</protein>
<evidence type="ECO:0000259" key="2">
    <source>
        <dbReference type="Pfam" id="PF14905"/>
    </source>
</evidence>
<reference evidence="4" key="1">
    <citation type="journal article" date="2019" name="Int. J. Syst. Evol. Microbiol.">
        <title>The Global Catalogue of Microorganisms (GCM) 10K type strain sequencing project: providing services to taxonomists for standard genome sequencing and annotation.</title>
        <authorList>
            <consortium name="The Broad Institute Genomics Platform"/>
            <consortium name="The Broad Institute Genome Sequencing Center for Infectious Disease"/>
            <person name="Wu L."/>
            <person name="Ma J."/>
        </authorList>
    </citation>
    <scope>NUCLEOTIDE SEQUENCE [LARGE SCALE GENOMIC DNA]</scope>
    <source>
        <strain evidence="4">KCTC 32141</strain>
    </source>
</reference>